<dbReference type="Gene3D" id="3.40.50.1000">
    <property type="entry name" value="HAD superfamily/HAD-like"/>
    <property type="match status" value="1"/>
</dbReference>
<dbReference type="GO" id="GO:0046872">
    <property type="term" value="F:metal ion binding"/>
    <property type="evidence" value="ECO:0007669"/>
    <property type="project" value="UniProtKB-KW"/>
</dbReference>
<dbReference type="NCBIfam" id="TIGR01689">
    <property type="entry name" value="EcbF-BcbF"/>
    <property type="match status" value="1"/>
</dbReference>
<dbReference type="InterPro" id="IPR023214">
    <property type="entry name" value="HAD_sf"/>
</dbReference>
<dbReference type="EMBL" id="RDTK01000003">
    <property type="protein sequence ID" value="KAA1843797.1"/>
    <property type="molecule type" value="Genomic_DNA"/>
</dbReference>
<sequence>MISVVLLKNIIFYYPNHINLWKNMKRIIFDIDNTLSFTTNGDYKNAEPNIPLIEKLREYKGKGYEIILSTSRNMRTYNSNIGKITAVTLPIIVEWLEKNNVPYDEIYVGKPWCGHEGFYVDDKAIRPNEFVNLSYNEIKKLTGIKS</sequence>
<dbReference type="InterPro" id="IPR010039">
    <property type="entry name" value="EcbF_BcbF"/>
</dbReference>
<evidence type="ECO:0000256" key="2">
    <source>
        <dbReference type="ARBA" id="ARBA00022842"/>
    </source>
</evidence>
<keyword evidence="1" id="KW-0479">Metal-binding</keyword>
<evidence type="ECO:0000313" key="3">
    <source>
        <dbReference type="EMBL" id="KAA1843797.1"/>
    </source>
</evidence>
<comment type="caution">
    <text evidence="3">The sequence shown here is derived from an EMBL/GenBank/DDBJ whole genome shotgun (WGS) entry which is preliminary data.</text>
</comment>
<proteinExistence type="predicted"/>
<dbReference type="AlphaFoldDB" id="A0A641DJ70"/>
<reference evidence="3" key="1">
    <citation type="submission" date="2018-10" db="EMBL/GenBank/DDBJ databases">
        <title>Genomic surveillance of multi-drug resistant E. coli causing blood-stream infections.</title>
        <authorList>
            <person name="Hastak P."/>
            <person name="Myers G."/>
            <person name="Djordjevic S."/>
            <person name="Chowdhury P.R."/>
        </authorList>
    </citation>
    <scope>NUCLEOTIDE SEQUENCE</scope>
    <source>
        <strain evidence="3">EC66_ST393C</strain>
    </source>
</reference>
<gene>
    <name evidence="3" type="ORF">EA193_04270</name>
</gene>
<organism evidence="3">
    <name type="scientific">Escherichia coli</name>
    <dbReference type="NCBI Taxonomy" id="562"/>
    <lineage>
        <taxon>Bacteria</taxon>
        <taxon>Pseudomonadati</taxon>
        <taxon>Pseudomonadota</taxon>
        <taxon>Gammaproteobacteria</taxon>
        <taxon>Enterobacterales</taxon>
        <taxon>Enterobacteriaceae</taxon>
        <taxon>Escherichia</taxon>
    </lineage>
</organism>
<evidence type="ECO:0000256" key="1">
    <source>
        <dbReference type="ARBA" id="ARBA00022723"/>
    </source>
</evidence>
<dbReference type="InterPro" id="IPR036412">
    <property type="entry name" value="HAD-like_sf"/>
</dbReference>
<accession>A0A641DJ70</accession>
<keyword evidence="2" id="KW-0460">Magnesium</keyword>
<name>A0A641DJ70_ECOLX</name>
<dbReference type="SUPFAM" id="SSF56784">
    <property type="entry name" value="HAD-like"/>
    <property type="match status" value="1"/>
</dbReference>
<protein>
    <submittedName>
        <fullName evidence="3">Capsular biosynthesis protein</fullName>
    </submittedName>
</protein>